<protein>
    <recommendedName>
        <fullName evidence="3">exo-alpha-sialidase</fullName>
        <ecNumber evidence="3">3.2.1.18</ecNumber>
    </recommendedName>
</protein>
<name>A0ABY4M393_9ACTN</name>
<feature type="signal peptide" evidence="6">
    <location>
        <begin position="1"/>
        <end position="42"/>
    </location>
</feature>
<evidence type="ECO:0000256" key="5">
    <source>
        <dbReference type="ARBA" id="ARBA00023157"/>
    </source>
</evidence>
<evidence type="ECO:0000256" key="1">
    <source>
        <dbReference type="ARBA" id="ARBA00000427"/>
    </source>
</evidence>
<keyword evidence="8" id="KW-0378">Hydrolase</keyword>
<dbReference type="SMART" id="SM00560">
    <property type="entry name" value="LamGL"/>
    <property type="match status" value="1"/>
</dbReference>
<dbReference type="EMBL" id="CP086322">
    <property type="protein sequence ID" value="UQA92190.1"/>
    <property type="molecule type" value="Genomic_DNA"/>
</dbReference>
<dbReference type="EC" id="3.2.1.18" evidence="3"/>
<dbReference type="Pfam" id="PF13385">
    <property type="entry name" value="Laminin_G_3"/>
    <property type="match status" value="1"/>
</dbReference>
<dbReference type="Gene3D" id="2.60.120.200">
    <property type="match status" value="1"/>
</dbReference>
<keyword evidence="9" id="KW-1185">Reference proteome</keyword>
<evidence type="ECO:0000256" key="6">
    <source>
        <dbReference type="SAM" id="SignalP"/>
    </source>
</evidence>
<dbReference type="CDD" id="cd15482">
    <property type="entry name" value="Sialidase_non-viral"/>
    <property type="match status" value="1"/>
</dbReference>
<comment type="similarity">
    <text evidence="2">Belongs to the glycosyl hydrolase 33 family.</text>
</comment>
<dbReference type="GO" id="GO:0004308">
    <property type="term" value="F:exo-alpha-sialidase activity"/>
    <property type="evidence" value="ECO:0007669"/>
    <property type="project" value="UniProtKB-EC"/>
</dbReference>
<dbReference type="PANTHER" id="PTHR10628">
    <property type="entry name" value="SIALIDASE"/>
    <property type="match status" value="1"/>
</dbReference>
<reference evidence="8" key="1">
    <citation type="submission" date="2021-10" db="EMBL/GenBank/DDBJ databases">
        <title>Streptomyces nigrumlapis sp.nov.,an antimicrobial producing actinobacterium isolated from Black Gobi rocks.</title>
        <authorList>
            <person name="Wen Y."/>
            <person name="Zhang W."/>
            <person name="Liu X.G."/>
        </authorList>
    </citation>
    <scope>NUCLEOTIDE SEQUENCE</scope>
    <source>
        <strain evidence="8">ST13-2-2</strain>
    </source>
</reference>
<evidence type="ECO:0000256" key="2">
    <source>
        <dbReference type="ARBA" id="ARBA00009348"/>
    </source>
</evidence>
<dbReference type="InterPro" id="IPR011040">
    <property type="entry name" value="Sialidase"/>
</dbReference>
<dbReference type="InterPro" id="IPR006558">
    <property type="entry name" value="LamG-like"/>
</dbReference>
<feature type="chain" id="PRO_5047075854" description="exo-alpha-sialidase" evidence="6">
    <location>
        <begin position="43"/>
        <end position="674"/>
    </location>
</feature>
<dbReference type="Gene3D" id="2.120.10.10">
    <property type="match status" value="1"/>
</dbReference>
<dbReference type="PROSITE" id="PS50025">
    <property type="entry name" value="LAM_G_DOMAIN"/>
    <property type="match status" value="1"/>
</dbReference>
<dbReference type="SUPFAM" id="SSF50939">
    <property type="entry name" value="Sialidases"/>
    <property type="match status" value="1"/>
</dbReference>
<dbReference type="SMART" id="SM00282">
    <property type="entry name" value="LamG"/>
    <property type="match status" value="1"/>
</dbReference>
<sequence length="674" mass="71383">MTSVLRAHPSPGSRPRRHRAAAVLAGLAAAALVLPPTSSAQAASDATSETPTASAASTVSIAPATPAPASPTSPAGGFDQQVLFKADHEQGYACFRIPAVVKSVRGTLLAFAEGRAHDCGDAGDIDLVLKRSTDGGRTWGPLQIINHGNGDTHGNPAPIVDHRTGHIVLAETYNKGRDDGLSCDVPCDRTPHLQYSDDDGATWSAPRDLTPAIRPPQWNSWYATGPVHGIQLTHGRHAGRLVFGINAESYADDRVTANHAALVHSDDGGATWRIGALDTWPIADDGTFRQKPSEMTLLERSDGSIYVNGREQDGTDLGHRDATVSRDGGNTFAAPFRAIPDLYSPMVQGSALRLPSSRYTDGGSRTLFAAPADPDRRRTMTIRSSWDEGRTWEGVDRGARVTGDWSGYSDMVAISPDVIGLLYEGGTADARDEIRFARFTEDWLGPRRGPDPTTRDDARGARPALVLGGAHTTDGVFGDALSFDGKDDAVRLPFRDSLPLGTHDFTCTLWFRYTATSGEQPLLWMGGVGSGSPQVALRADPAGGRITAHLTTVDGAAPPTTVQAATTKAYNDGAWHHLALRRAGGLLLLTVDGFDTVVVPDASGSVSQGSVFGVHLGQKPDSRAQFTGALDEVRVHRHALTDAELSAVRAADARPTGDLVLGLSLDEVRRGGRG</sequence>
<dbReference type="InterPro" id="IPR001791">
    <property type="entry name" value="Laminin_G"/>
</dbReference>
<dbReference type="Proteomes" id="UP000830115">
    <property type="component" value="Chromosome"/>
</dbReference>
<evidence type="ECO:0000256" key="3">
    <source>
        <dbReference type="ARBA" id="ARBA00012733"/>
    </source>
</evidence>
<comment type="catalytic activity">
    <reaction evidence="1">
        <text>Hydrolysis of alpha-(2-&gt;3)-, alpha-(2-&gt;6)-, alpha-(2-&gt;8)- glycosidic linkages of terminal sialic acid residues in oligosaccharides, glycoproteins, glycolipids, colominic acid and synthetic substrates.</text>
        <dbReference type="EC" id="3.2.1.18"/>
    </reaction>
</comment>
<evidence type="ECO:0000313" key="8">
    <source>
        <dbReference type="EMBL" id="UQA92190.1"/>
    </source>
</evidence>
<dbReference type="CDD" id="cd00110">
    <property type="entry name" value="LamG"/>
    <property type="match status" value="1"/>
</dbReference>
<dbReference type="InterPro" id="IPR036278">
    <property type="entry name" value="Sialidase_sf"/>
</dbReference>
<dbReference type="InterPro" id="IPR026856">
    <property type="entry name" value="Sialidase_fam"/>
</dbReference>
<dbReference type="SUPFAM" id="SSF49899">
    <property type="entry name" value="Concanavalin A-like lectins/glucanases"/>
    <property type="match status" value="1"/>
</dbReference>
<keyword evidence="4 6" id="KW-0732">Signal</keyword>
<keyword evidence="5" id="KW-1015">Disulfide bond</keyword>
<dbReference type="Pfam" id="PF13088">
    <property type="entry name" value="BNR_2"/>
    <property type="match status" value="1"/>
</dbReference>
<evidence type="ECO:0000313" key="9">
    <source>
        <dbReference type="Proteomes" id="UP000830115"/>
    </source>
</evidence>
<organism evidence="8 9">
    <name type="scientific">Streptomyces halobius</name>
    <dbReference type="NCBI Taxonomy" id="2879846"/>
    <lineage>
        <taxon>Bacteria</taxon>
        <taxon>Bacillati</taxon>
        <taxon>Actinomycetota</taxon>
        <taxon>Actinomycetes</taxon>
        <taxon>Kitasatosporales</taxon>
        <taxon>Streptomycetaceae</taxon>
        <taxon>Streptomyces</taxon>
    </lineage>
</organism>
<gene>
    <name evidence="8" type="ORF">K9S39_10395</name>
</gene>
<dbReference type="RefSeq" id="WP_248863054.1">
    <property type="nucleotide sequence ID" value="NZ_CP086322.1"/>
</dbReference>
<dbReference type="PANTHER" id="PTHR10628:SF30">
    <property type="entry name" value="EXO-ALPHA-SIALIDASE"/>
    <property type="match status" value="1"/>
</dbReference>
<dbReference type="InterPro" id="IPR013320">
    <property type="entry name" value="ConA-like_dom_sf"/>
</dbReference>
<evidence type="ECO:0000259" key="7">
    <source>
        <dbReference type="PROSITE" id="PS50025"/>
    </source>
</evidence>
<accession>A0ABY4M393</accession>
<proteinExistence type="inferred from homology"/>
<feature type="domain" description="Laminin G" evidence="7">
    <location>
        <begin position="479"/>
        <end position="664"/>
    </location>
</feature>
<evidence type="ECO:0000256" key="4">
    <source>
        <dbReference type="ARBA" id="ARBA00022729"/>
    </source>
</evidence>
<keyword evidence="8" id="KW-0326">Glycosidase</keyword>